<sequence length="84" mass="9845">MVKPRLKRYGGKQRPTYRIIVIDVQSRRQGRAIREVGSYNPRNRQIQLDVSAIISFLKKGAQTTETVHHIIRRTNVLEQVEVNY</sequence>
<keyword evidence="5" id="KW-0150">Chloroplast</keyword>
<dbReference type="InterPro" id="IPR000307">
    <property type="entry name" value="Ribosomal_bS16"/>
</dbReference>
<evidence type="ECO:0000256" key="2">
    <source>
        <dbReference type="ARBA" id="ARBA00022980"/>
    </source>
</evidence>
<geneLocation type="chloroplast" evidence="5"/>
<dbReference type="InterPro" id="IPR023803">
    <property type="entry name" value="Ribosomal_bS16_dom_sf"/>
</dbReference>
<dbReference type="PANTHER" id="PTHR12919:SF20">
    <property type="entry name" value="SMALL RIBOSOMAL SUBUNIT PROTEIN BS16M"/>
    <property type="match status" value="1"/>
</dbReference>
<keyword evidence="2 4" id="KW-0689">Ribosomal protein</keyword>
<name>A0A385KP66_9MONI</name>
<dbReference type="SUPFAM" id="SSF54565">
    <property type="entry name" value="Ribosomal protein S16"/>
    <property type="match status" value="1"/>
</dbReference>
<comment type="subcellular location">
    <subcellularLocation>
        <location evidence="4">Plastid</location>
        <location evidence="4">Chloroplast</location>
    </subcellularLocation>
</comment>
<keyword evidence="3 4" id="KW-0687">Ribonucleoprotein</keyword>
<dbReference type="GO" id="GO:0003735">
    <property type="term" value="F:structural constituent of ribosome"/>
    <property type="evidence" value="ECO:0007669"/>
    <property type="project" value="InterPro"/>
</dbReference>
<evidence type="ECO:0000256" key="4">
    <source>
        <dbReference type="HAMAP-Rule" id="MF_00385"/>
    </source>
</evidence>
<keyword evidence="5" id="KW-0934">Plastid</keyword>
<dbReference type="EMBL" id="MH265125">
    <property type="protein sequence ID" value="AXZ97080.1"/>
    <property type="molecule type" value="Genomic_DNA"/>
</dbReference>
<dbReference type="AlphaFoldDB" id="A0A385KP66"/>
<organism evidence="5">
    <name type="scientific">Callistopteris apiifolia</name>
    <dbReference type="NCBI Taxonomy" id="221309"/>
    <lineage>
        <taxon>Eukaryota</taxon>
        <taxon>Viridiplantae</taxon>
        <taxon>Streptophyta</taxon>
        <taxon>Embryophyta</taxon>
        <taxon>Tracheophyta</taxon>
        <taxon>Polypodiopsida</taxon>
        <taxon>Polypodiidae</taxon>
        <taxon>Hymenophyllales</taxon>
        <taxon>Hymenophyllaceae</taxon>
        <taxon>Trichomanoideae</taxon>
        <taxon>Callistopteris</taxon>
    </lineage>
</organism>
<dbReference type="GO" id="GO:0015935">
    <property type="term" value="C:small ribosomal subunit"/>
    <property type="evidence" value="ECO:0007669"/>
    <property type="project" value="TreeGrafter"/>
</dbReference>
<dbReference type="GO" id="GO:0032543">
    <property type="term" value="P:mitochondrial translation"/>
    <property type="evidence" value="ECO:0007669"/>
    <property type="project" value="TreeGrafter"/>
</dbReference>
<dbReference type="PANTHER" id="PTHR12919">
    <property type="entry name" value="30S RIBOSOMAL PROTEIN S16"/>
    <property type="match status" value="1"/>
</dbReference>
<reference evidence="5" key="1">
    <citation type="journal article" date="2018" name="Am. J. Bot.">
        <title>Order-level fern plastome phylogenomics: new insights from Hymenophyllales.</title>
        <authorList>
            <person name="Kuo L.Y."/>
            <person name="Qi X."/>
            <person name="Ma H."/>
            <person name="Li F.W."/>
        </authorList>
    </citation>
    <scope>NUCLEOTIDE SEQUENCE</scope>
</reference>
<comment type="similarity">
    <text evidence="1 4">Belongs to the bacterial ribosomal protein bS16 family.</text>
</comment>
<dbReference type="GO" id="GO:0009507">
    <property type="term" value="C:chloroplast"/>
    <property type="evidence" value="ECO:0007669"/>
    <property type="project" value="UniProtKB-SubCell"/>
</dbReference>
<accession>A0A385KP66</accession>
<evidence type="ECO:0000313" key="5">
    <source>
        <dbReference type="EMBL" id="AXZ97080.1"/>
    </source>
</evidence>
<dbReference type="HAMAP" id="MF_00385">
    <property type="entry name" value="Ribosomal_bS16"/>
    <property type="match status" value="1"/>
</dbReference>
<gene>
    <name evidence="4 5" type="primary">rps16</name>
</gene>
<protein>
    <recommendedName>
        <fullName evidence="4">Small ribosomal subunit protein bS16c</fullName>
    </recommendedName>
</protein>
<dbReference type="GO" id="GO:0005739">
    <property type="term" value="C:mitochondrion"/>
    <property type="evidence" value="ECO:0007669"/>
    <property type="project" value="GOC"/>
</dbReference>
<proteinExistence type="inferred from homology"/>
<dbReference type="NCBIfam" id="TIGR00002">
    <property type="entry name" value="S16"/>
    <property type="match status" value="1"/>
</dbReference>
<dbReference type="Pfam" id="PF00886">
    <property type="entry name" value="Ribosomal_S16"/>
    <property type="match status" value="1"/>
</dbReference>
<evidence type="ECO:0000256" key="1">
    <source>
        <dbReference type="ARBA" id="ARBA00006668"/>
    </source>
</evidence>
<dbReference type="Gene3D" id="3.30.1320.10">
    <property type="match status" value="1"/>
</dbReference>
<evidence type="ECO:0000256" key="3">
    <source>
        <dbReference type="ARBA" id="ARBA00023274"/>
    </source>
</evidence>